<comment type="caution">
    <text evidence="8">The sequence shown here is derived from an EMBL/GenBank/DDBJ whole genome shotgun (WGS) entry which is preliminary data.</text>
</comment>
<dbReference type="PROSITE" id="PS51257">
    <property type="entry name" value="PROKAR_LIPOPROTEIN"/>
    <property type="match status" value="1"/>
</dbReference>
<name>A0A084GJE3_METID</name>
<evidence type="ECO:0000256" key="2">
    <source>
        <dbReference type="ARBA" id="ARBA00022448"/>
    </source>
</evidence>
<dbReference type="OrthoDB" id="9766758at2"/>
<dbReference type="PANTHER" id="PTHR30061">
    <property type="entry name" value="MALTOSE-BINDING PERIPLASMIC PROTEIN"/>
    <property type="match status" value="1"/>
</dbReference>
<evidence type="ECO:0000313" key="9">
    <source>
        <dbReference type="Proteomes" id="UP000028549"/>
    </source>
</evidence>
<dbReference type="InterPro" id="IPR006059">
    <property type="entry name" value="SBP"/>
</dbReference>
<keyword evidence="4 6" id="KW-0732">Signal</keyword>
<organism evidence="8 9">
    <name type="scientific">Metabacillus indicus</name>
    <name type="common">Bacillus indicus</name>
    <dbReference type="NCBI Taxonomy" id="246786"/>
    <lineage>
        <taxon>Bacteria</taxon>
        <taxon>Bacillati</taxon>
        <taxon>Bacillota</taxon>
        <taxon>Bacilli</taxon>
        <taxon>Bacillales</taxon>
        <taxon>Bacillaceae</taxon>
        <taxon>Metabacillus</taxon>
    </lineage>
</organism>
<protein>
    <recommendedName>
        <fullName evidence="5 6">Maltodextrin-binding protein</fullName>
    </recommendedName>
</protein>
<keyword evidence="3 6" id="KW-0762">Sugar transport</keyword>
<keyword evidence="6" id="KW-0449">Lipoprotein</keyword>
<dbReference type="STRING" id="246786.GS18_0221800"/>
<dbReference type="GO" id="GO:0042956">
    <property type="term" value="P:maltodextrin transmembrane transport"/>
    <property type="evidence" value="ECO:0007669"/>
    <property type="project" value="TreeGrafter"/>
</dbReference>
<keyword evidence="6" id="KW-1003">Cell membrane</keyword>
<dbReference type="EMBL" id="JNVC02000024">
    <property type="protein sequence ID" value="KEZ47455.1"/>
    <property type="molecule type" value="Genomic_DNA"/>
</dbReference>
<dbReference type="PANTHER" id="PTHR30061:SF50">
    <property type="entry name" value="MALTOSE_MALTODEXTRIN-BINDING PERIPLASMIC PROTEIN"/>
    <property type="match status" value="1"/>
</dbReference>
<dbReference type="AlphaFoldDB" id="A0A084GJE3"/>
<dbReference type="GO" id="GO:0015768">
    <property type="term" value="P:maltose transport"/>
    <property type="evidence" value="ECO:0007669"/>
    <property type="project" value="TreeGrafter"/>
</dbReference>
<evidence type="ECO:0000256" key="1">
    <source>
        <dbReference type="ARBA" id="ARBA00008520"/>
    </source>
</evidence>
<dbReference type="CDD" id="cd13586">
    <property type="entry name" value="PBP2_Maltose_binding_like"/>
    <property type="match status" value="1"/>
</dbReference>
<keyword evidence="9" id="KW-1185">Reference proteome</keyword>
<comment type="similarity">
    <text evidence="1 6">Belongs to the bacterial solute-binding protein 1 family.</text>
</comment>
<evidence type="ECO:0000256" key="3">
    <source>
        <dbReference type="ARBA" id="ARBA00022597"/>
    </source>
</evidence>
<reference evidence="8 9" key="1">
    <citation type="journal article" date="2005" name="Int. J. Syst. Evol. Microbiol.">
        <title>Bacillus cibi sp. nov., isolated from jeotgal, a traditional Korean fermented seafood.</title>
        <authorList>
            <person name="Yoon J.H."/>
            <person name="Lee C.H."/>
            <person name="Oh T.K."/>
        </authorList>
    </citation>
    <scope>NUCLEOTIDE SEQUENCE [LARGE SCALE GENOMIC DNA]</scope>
    <source>
        <strain evidence="8 9">DSM 16189</strain>
    </source>
</reference>
<dbReference type="PRINTS" id="PR00181">
    <property type="entry name" value="MALTOSEBP"/>
</dbReference>
<feature type="signal peptide" evidence="6">
    <location>
        <begin position="1"/>
        <end position="18"/>
    </location>
</feature>
<evidence type="ECO:0000256" key="6">
    <source>
        <dbReference type="RuleBase" id="RU365005"/>
    </source>
</evidence>
<feature type="chain" id="PRO_5039746536" description="Maltodextrin-binding protein" evidence="6">
    <location>
        <begin position="19"/>
        <end position="434"/>
    </location>
</feature>
<feature type="region of interest" description="Disordered" evidence="7">
    <location>
        <begin position="22"/>
        <end position="47"/>
    </location>
</feature>
<gene>
    <name evidence="8" type="ORF">GS18_0221800</name>
</gene>
<dbReference type="GO" id="GO:1901982">
    <property type="term" value="F:maltose binding"/>
    <property type="evidence" value="ECO:0007669"/>
    <property type="project" value="TreeGrafter"/>
</dbReference>
<evidence type="ECO:0000256" key="4">
    <source>
        <dbReference type="ARBA" id="ARBA00022729"/>
    </source>
</evidence>
<dbReference type="SUPFAM" id="SSF53850">
    <property type="entry name" value="Periplasmic binding protein-like II"/>
    <property type="match status" value="1"/>
</dbReference>
<dbReference type="InterPro" id="IPR006060">
    <property type="entry name" value="Maltose/Cyclodextrin-bd"/>
</dbReference>
<dbReference type="GO" id="GO:0015144">
    <property type="term" value="F:carbohydrate transmembrane transporter activity"/>
    <property type="evidence" value="ECO:0007669"/>
    <property type="project" value="InterPro"/>
</dbReference>
<evidence type="ECO:0000256" key="5">
    <source>
        <dbReference type="ARBA" id="ARBA00030303"/>
    </source>
</evidence>
<dbReference type="PROSITE" id="PS01037">
    <property type="entry name" value="SBP_BACTERIAL_1"/>
    <property type="match status" value="1"/>
</dbReference>
<keyword evidence="2 6" id="KW-0813">Transport</keyword>
<dbReference type="Pfam" id="PF13416">
    <property type="entry name" value="SBP_bac_8"/>
    <property type="match status" value="1"/>
</dbReference>
<sequence>MRKFLSLTLIALLVFVMAACSKPGSSEPAKTEGGDKEGDKKTEEAVDLTPEEGAKLVLWDNADSEAAWATMVAEEFTKKYDIPVEVQEVNHVDAAGKLEVDGPAGLGADVFHAPHDHVGNMVKAGLIYENVLADEYKESFLPAAISGTSYTDENGDSKLYGFPMAIETYALYYNKDLVDKPAETFDEIFEQSKGFAGDGKYGFMMEPANFYFAHAFFAGYGGYIFGSDNTDAADLGVNNEGAVKSGEFMQKMNKELLPLKKEDITGDLISSFFNDNNLMYRISGPWDIKNHEEAGINFGIAPLPKLDNGETPKSFSGIKAYYVNSYSKYPKAATLLAQFATSKEMLEKRFEMTGQLPPQTELIESDAIQNDEIASAFLEQAESALPMPNIPEMQSVWGPMETAYTTMWNDGTEPKKALDAARQQIEDAISSQTK</sequence>
<dbReference type="InterPro" id="IPR006061">
    <property type="entry name" value="SBP_1_CS"/>
</dbReference>
<comment type="subcellular location">
    <subcellularLocation>
        <location evidence="6">Cell membrane</location>
        <topology evidence="6">Lipid-anchor</topology>
    </subcellularLocation>
</comment>
<keyword evidence="6" id="KW-0472">Membrane</keyword>
<dbReference type="RefSeq" id="WP_029283834.1">
    <property type="nucleotide sequence ID" value="NZ_JNVC02000024.1"/>
</dbReference>
<evidence type="ECO:0000256" key="7">
    <source>
        <dbReference type="SAM" id="MobiDB-lite"/>
    </source>
</evidence>
<accession>A0A084GJE3</accession>
<dbReference type="Gene3D" id="3.40.190.10">
    <property type="entry name" value="Periplasmic binding protein-like II"/>
    <property type="match status" value="2"/>
</dbReference>
<evidence type="ECO:0000313" key="8">
    <source>
        <dbReference type="EMBL" id="KEZ47455.1"/>
    </source>
</evidence>
<dbReference type="Proteomes" id="UP000028549">
    <property type="component" value="Unassembled WGS sequence"/>
</dbReference>
<feature type="compositionally biased region" description="Basic and acidic residues" evidence="7">
    <location>
        <begin position="29"/>
        <end position="44"/>
    </location>
</feature>
<proteinExistence type="inferred from homology"/>
<dbReference type="GO" id="GO:0055052">
    <property type="term" value="C:ATP-binding cassette (ABC) transporter complex, substrate-binding subunit-containing"/>
    <property type="evidence" value="ECO:0007669"/>
    <property type="project" value="TreeGrafter"/>
</dbReference>